<dbReference type="InterPro" id="IPR000525">
    <property type="entry name" value="Initiator_Rep_WH1"/>
</dbReference>
<dbReference type="GO" id="GO:0003887">
    <property type="term" value="F:DNA-directed DNA polymerase activity"/>
    <property type="evidence" value="ECO:0007669"/>
    <property type="project" value="InterPro"/>
</dbReference>
<accession>A0A1U9LJ15</accession>
<proteinExistence type="inferred from homology"/>
<dbReference type="GO" id="GO:0006270">
    <property type="term" value="P:DNA replication initiation"/>
    <property type="evidence" value="ECO:0007669"/>
    <property type="project" value="InterPro"/>
</dbReference>
<keyword evidence="3" id="KW-0614">Plasmid</keyword>
<dbReference type="InterPro" id="IPR036390">
    <property type="entry name" value="WH_DNA-bd_sf"/>
</dbReference>
<name>A0A1U9LJ15_9PROT</name>
<protein>
    <recommendedName>
        <fullName evidence="2">Initiator Rep protein WH1 domain-containing protein</fullName>
    </recommendedName>
</protein>
<gene>
    <name evidence="3" type="ORF">A0U91_15395</name>
</gene>
<dbReference type="Pfam" id="PF01051">
    <property type="entry name" value="Rep3_N"/>
    <property type="match status" value="1"/>
</dbReference>
<dbReference type="AlphaFoldDB" id="A0A1U9LJ15"/>
<feature type="domain" description="Initiator Rep protein WH1" evidence="2">
    <location>
        <begin position="32"/>
        <end position="167"/>
    </location>
</feature>
<comment type="similarity">
    <text evidence="1">Belongs to the initiator RepB protein family.</text>
</comment>
<dbReference type="KEGG" id="aper:A0U91_15395"/>
<dbReference type="EMBL" id="CP014688">
    <property type="protein sequence ID" value="AQT06397.1"/>
    <property type="molecule type" value="Genomic_DNA"/>
</dbReference>
<dbReference type="RefSeq" id="WP_077932023.1">
    <property type="nucleotide sequence ID" value="NZ_CP014688.1"/>
</dbReference>
<geneLocation type="plasmid" evidence="4">
    <name>pac1084_1</name>
</geneLocation>
<evidence type="ECO:0000259" key="2">
    <source>
        <dbReference type="Pfam" id="PF01051"/>
    </source>
</evidence>
<evidence type="ECO:0000313" key="3">
    <source>
        <dbReference type="EMBL" id="AQT06397.1"/>
    </source>
</evidence>
<dbReference type="Proteomes" id="UP000189055">
    <property type="component" value="Plasmid pAC1084_1"/>
</dbReference>
<dbReference type="InterPro" id="IPR036388">
    <property type="entry name" value="WH-like_DNA-bd_sf"/>
</dbReference>
<dbReference type="SUPFAM" id="SSF46785">
    <property type="entry name" value="Winged helix' DNA-binding domain"/>
    <property type="match status" value="1"/>
</dbReference>
<dbReference type="Gene3D" id="1.10.10.10">
    <property type="entry name" value="Winged helix-like DNA-binding domain superfamily/Winged helix DNA-binding domain"/>
    <property type="match status" value="1"/>
</dbReference>
<sequence length="373" mass="41587">MAWRTNTRPSKSTNTAHGGKLLKSAHVIMAKETRGSLELIDRKIFNFLLSRTIGKNTEPNDGIHSVPVMDVLKFLGHTSTDRLNQSLHRLAAISISIDYVDAKSRKHSVVTHYLSYDLEHNETGSISFAFDKMLLKFLANPKVFAVLDMATVRGFRSEYAARLYETMALQFGKQHPEWSPSLEEFREHMAVGEAYPRYNNLRARVIDPAINEVNAAAPFSVIMTERRGGRGGKIIGLNFRAAPKSSASLSTVGDVARRGLLSRRKKTPGRDPLTIDLLSNQTDLEKDPLGISEATIKQAIENYGLTDIAPALQEWRASFKNRPPPAQADMAFLSWLDVYAERLHGEADDPLKNTDPDIISNILDMIGAEDEDD</sequence>
<evidence type="ECO:0000313" key="4">
    <source>
        <dbReference type="Proteomes" id="UP000189055"/>
    </source>
</evidence>
<organism evidence="3 4">
    <name type="scientific">Acetobacter persici</name>
    <dbReference type="NCBI Taxonomy" id="1076596"/>
    <lineage>
        <taxon>Bacteria</taxon>
        <taxon>Pseudomonadati</taxon>
        <taxon>Pseudomonadota</taxon>
        <taxon>Alphaproteobacteria</taxon>
        <taxon>Acetobacterales</taxon>
        <taxon>Acetobacteraceae</taxon>
        <taxon>Acetobacter</taxon>
    </lineage>
</organism>
<evidence type="ECO:0000256" key="1">
    <source>
        <dbReference type="ARBA" id="ARBA00038283"/>
    </source>
</evidence>
<reference evidence="3 4" key="1">
    <citation type="submission" date="2016-03" db="EMBL/GenBank/DDBJ databases">
        <title>Acetic acid bacteria sequencing.</title>
        <authorList>
            <person name="Brandt J."/>
            <person name="Jakob F."/>
            <person name="Vogel R.F."/>
        </authorList>
    </citation>
    <scope>NUCLEOTIDE SEQUENCE [LARGE SCALE GENOMIC DNA]</scope>
    <source>
        <strain evidence="3 4">TMW2.1084</strain>
        <plasmid evidence="4">pac1084_1</plasmid>
    </source>
</reference>
<dbReference type="Pfam" id="PF21205">
    <property type="entry name" value="Rep3_C"/>
    <property type="match status" value="1"/>
</dbReference>